<feature type="transmembrane region" description="Helical" evidence="8">
    <location>
        <begin position="86"/>
        <end position="103"/>
    </location>
</feature>
<evidence type="ECO:0000256" key="7">
    <source>
        <dbReference type="SAM" id="MobiDB-lite"/>
    </source>
</evidence>
<evidence type="ECO:0000256" key="5">
    <source>
        <dbReference type="ARBA" id="ARBA00022989"/>
    </source>
</evidence>
<keyword evidence="2" id="KW-1003">Cell membrane</keyword>
<proteinExistence type="inferred from homology"/>
<dbReference type="Proteomes" id="UP000886817">
    <property type="component" value="Unassembled WGS sequence"/>
</dbReference>
<feature type="region of interest" description="Disordered" evidence="7">
    <location>
        <begin position="238"/>
        <end position="298"/>
    </location>
</feature>
<feature type="transmembrane region" description="Helical" evidence="8">
    <location>
        <begin position="12"/>
        <end position="31"/>
    </location>
</feature>
<evidence type="ECO:0000313" key="10">
    <source>
        <dbReference type="Proteomes" id="UP000886817"/>
    </source>
</evidence>
<feature type="compositionally biased region" description="Basic and acidic residues" evidence="7">
    <location>
        <begin position="270"/>
        <end position="284"/>
    </location>
</feature>
<protein>
    <submittedName>
        <fullName evidence="9">Prolipoprotein diacylglyceryl transferase</fullName>
        <ecNumber evidence="9">2.4.99.-</ecNumber>
    </submittedName>
</protein>
<keyword evidence="6 8" id="KW-0472">Membrane</keyword>
<comment type="similarity">
    <text evidence="1">Belongs to the Lgt family.</text>
</comment>
<evidence type="ECO:0000256" key="2">
    <source>
        <dbReference type="ARBA" id="ARBA00022475"/>
    </source>
</evidence>
<gene>
    <name evidence="9" type="ORF">IAA45_09900</name>
</gene>
<evidence type="ECO:0000256" key="4">
    <source>
        <dbReference type="ARBA" id="ARBA00022692"/>
    </source>
</evidence>
<dbReference type="GO" id="GO:0005886">
    <property type="term" value="C:plasma membrane"/>
    <property type="evidence" value="ECO:0007669"/>
    <property type="project" value="InterPro"/>
</dbReference>
<dbReference type="GO" id="GO:0008961">
    <property type="term" value="F:phosphatidylglycerol-prolipoprotein diacylglyceryl transferase activity"/>
    <property type="evidence" value="ECO:0007669"/>
    <property type="project" value="InterPro"/>
</dbReference>
<feature type="transmembrane region" description="Helical" evidence="8">
    <location>
        <begin position="195"/>
        <end position="216"/>
    </location>
</feature>
<feature type="compositionally biased region" description="Acidic residues" evidence="7">
    <location>
        <begin position="285"/>
        <end position="298"/>
    </location>
</feature>
<evidence type="ECO:0000256" key="3">
    <source>
        <dbReference type="ARBA" id="ARBA00022679"/>
    </source>
</evidence>
<evidence type="ECO:0000313" key="9">
    <source>
        <dbReference type="EMBL" id="HIX60010.1"/>
    </source>
</evidence>
<keyword evidence="5 8" id="KW-1133">Transmembrane helix</keyword>
<dbReference type="EC" id="2.4.99.-" evidence="9"/>
<accession>A0A9D2B3Q4</accession>
<comment type="caution">
    <text evidence="9">The sequence shown here is derived from an EMBL/GenBank/DDBJ whole genome shotgun (WGS) entry which is preliminary data.</text>
</comment>
<keyword evidence="9" id="KW-0328">Glycosyltransferase</keyword>
<name>A0A9D2B3Q4_9FIRM</name>
<dbReference type="PANTHER" id="PTHR30589:SF0">
    <property type="entry name" value="PHOSPHATIDYLGLYCEROL--PROLIPOPROTEIN DIACYLGLYCERYL TRANSFERASE"/>
    <property type="match status" value="1"/>
</dbReference>
<sequence>MEKTVSLLGFEISYYGILLAVSIWAVAWSVVLKVKRSDQDQDFYLGMLLVSLVTALLGARAYYVLFSWEYYSGHPDQIWRIWEGGLGAWGAILGGALGAFLFCKWKKADFGMAADTCAEGLVIGQMISFWGDYLNGDSFLYEFLWYLGLLLVLGWHGRRTKFRGESFAVYLALYGAGQVWMEALHGDGLHLPGTVVPVTQVLSAALVLLCGAVILLRRRVAGRRAELARHRKEERLRNEIEREDTSGGDTNDAEGAGWQDTEPGGSEGLPEAKREAGQPDRGIPEPEEPAEEGQEIKE</sequence>
<dbReference type="GO" id="GO:0042158">
    <property type="term" value="P:lipoprotein biosynthetic process"/>
    <property type="evidence" value="ECO:0007669"/>
    <property type="project" value="InterPro"/>
</dbReference>
<evidence type="ECO:0000256" key="6">
    <source>
        <dbReference type="ARBA" id="ARBA00023136"/>
    </source>
</evidence>
<dbReference type="InterPro" id="IPR001640">
    <property type="entry name" value="Lgt"/>
</dbReference>
<dbReference type="AlphaFoldDB" id="A0A9D2B3Q4"/>
<reference evidence="9" key="1">
    <citation type="journal article" date="2021" name="PeerJ">
        <title>Extensive microbial diversity within the chicken gut microbiome revealed by metagenomics and culture.</title>
        <authorList>
            <person name="Gilroy R."/>
            <person name="Ravi A."/>
            <person name="Getino M."/>
            <person name="Pursley I."/>
            <person name="Horton D.L."/>
            <person name="Alikhan N.F."/>
            <person name="Baker D."/>
            <person name="Gharbi K."/>
            <person name="Hall N."/>
            <person name="Watson M."/>
            <person name="Adriaenssens E.M."/>
            <person name="Foster-Nyarko E."/>
            <person name="Jarju S."/>
            <person name="Secka A."/>
            <person name="Antonio M."/>
            <person name="Oren A."/>
            <person name="Chaudhuri R.R."/>
            <person name="La Ragione R."/>
            <person name="Hildebrand F."/>
            <person name="Pallen M.J."/>
        </authorList>
    </citation>
    <scope>NUCLEOTIDE SEQUENCE</scope>
    <source>
        <strain evidence="9">ChiSjej1B19-8411</strain>
    </source>
</reference>
<dbReference type="EMBL" id="DXEX01000209">
    <property type="protein sequence ID" value="HIX60010.1"/>
    <property type="molecule type" value="Genomic_DNA"/>
</dbReference>
<feature type="transmembrane region" description="Helical" evidence="8">
    <location>
        <begin position="139"/>
        <end position="155"/>
    </location>
</feature>
<organism evidence="9 10">
    <name type="scientific">Candidatus Blautia gallistercoris</name>
    <dbReference type="NCBI Taxonomy" id="2838490"/>
    <lineage>
        <taxon>Bacteria</taxon>
        <taxon>Bacillati</taxon>
        <taxon>Bacillota</taxon>
        <taxon>Clostridia</taxon>
        <taxon>Lachnospirales</taxon>
        <taxon>Lachnospiraceae</taxon>
        <taxon>Blautia</taxon>
    </lineage>
</organism>
<keyword evidence="4 8" id="KW-0812">Transmembrane</keyword>
<feature type="transmembrane region" description="Helical" evidence="8">
    <location>
        <begin position="43"/>
        <end position="66"/>
    </location>
</feature>
<keyword evidence="3 9" id="KW-0808">Transferase</keyword>
<dbReference type="Pfam" id="PF01790">
    <property type="entry name" value="LGT"/>
    <property type="match status" value="1"/>
</dbReference>
<feature type="transmembrane region" description="Helical" evidence="8">
    <location>
        <begin position="110"/>
        <end position="127"/>
    </location>
</feature>
<evidence type="ECO:0000256" key="1">
    <source>
        <dbReference type="ARBA" id="ARBA00007150"/>
    </source>
</evidence>
<evidence type="ECO:0000256" key="8">
    <source>
        <dbReference type="SAM" id="Phobius"/>
    </source>
</evidence>
<feature type="transmembrane region" description="Helical" evidence="8">
    <location>
        <begin position="167"/>
        <end position="183"/>
    </location>
</feature>
<dbReference type="PANTHER" id="PTHR30589">
    <property type="entry name" value="PROLIPOPROTEIN DIACYLGLYCERYL TRANSFERASE"/>
    <property type="match status" value="1"/>
</dbReference>
<reference evidence="9" key="2">
    <citation type="submission" date="2021-04" db="EMBL/GenBank/DDBJ databases">
        <authorList>
            <person name="Gilroy R."/>
        </authorList>
    </citation>
    <scope>NUCLEOTIDE SEQUENCE</scope>
    <source>
        <strain evidence="9">ChiSjej1B19-8411</strain>
    </source>
</reference>